<gene>
    <name evidence="3" type="ORF">HK105_205482</name>
</gene>
<dbReference type="SUPFAM" id="SSF103481">
    <property type="entry name" value="Multidrug resistance efflux transporter EmrE"/>
    <property type="match status" value="1"/>
</dbReference>
<feature type="transmembrane region" description="Helical" evidence="2">
    <location>
        <begin position="41"/>
        <end position="62"/>
    </location>
</feature>
<evidence type="ECO:0000313" key="3">
    <source>
        <dbReference type="EMBL" id="KAL2914939.1"/>
    </source>
</evidence>
<keyword evidence="2" id="KW-1133">Transmembrane helix</keyword>
<evidence type="ECO:0000256" key="1">
    <source>
        <dbReference type="SAM" id="MobiDB-lite"/>
    </source>
</evidence>
<dbReference type="Proteomes" id="UP001527925">
    <property type="component" value="Unassembled WGS sequence"/>
</dbReference>
<feature type="transmembrane region" description="Helical" evidence="2">
    <location>
        <begin position="143"/>
        <end position="167"/>
    </location>
</feature>
<evidence type="ECO:0008006" key="5">
    <source>
        <dbReference type="Google" id="ProtNLM"/>
    </source>
</evidence>
<dbReference type="InterPro" id="IPR039632">
    <property type="entry name" value="TMEM42"/>
</dbReference>
<keyword evidence="2" id="KW-0812">Transmembrane</keyword>
<feature type="region of interest" description="Disordered" evidence="1">
    <location>
        <begin position="1"/>
        <end position="35"/>
    </location>
</feature>
<organism evidence="3 4">
    <name type="scientific">Polyrhizophydium stewartii</name>
    <dbReference type="NCBI Taxonomy" id="2732419"/>
    <lineage>
        <taxon>Eukaryota</taxon>
        <taxon>Fungi</taxon>
        <taxon>Fungi incertae sedis</taxon>
        <taxon>Chytridiomycota</taxon>
        <taxon>Chytridiomycota incertae sedis</taxon>
        <taxon>Chytridiomycetes</taxon>
        <taxon>Rhizophydiales</taxon>
        <taxon>Rhizophydiales incertae sedis</taxon>
        <taxon>Polyrhizophydium</taxon>
    </lineage>
</organism>
<dbReference type="EMBL" id="JADGIZ020000028">
    <property type="protein sequence ID" value="KAL2914939.1"/>
    <property type="molecule type" value="Genomic_DNA"/>
</dbReference>
<comment type="caution">
    <text evidence="3">The sequence shown here is derived from an EMBL/GenBank/DDBJ whole genome shotgun (WGS) entry which is preliminary data.</text>
</comment>
<feature type="compositionally biased region" description="Gly residues" evidence="1">
    <location>
        <begin position="12"/>
        <end position="28"/>
    </location>
</feature>
<dbReference type="PANTHER" id="PTHR31965:SF1">
    <property type="entry name" value="TRANSMEMBRANE PROTEIN 42"/>
    <property type="match status" value="1"/>
</dbReference>
<name>A0ABR4N633_9FUNG</name>
<evidence type="ECO:0000313" key="4">
    <source>
        <dbReference type="Proteomes" id="UP001527925"/>
    </source>
</evidence>
<protein>
    <recommendedName>
        <fullName evidence="5">EamA domain-containing protein</fullName>
    </recommendedName>
</protein>
<dbReference type="InterPro" id="IPR037185">
    <property type="entry name" value="EmrE-like"/>
</dbReference>
<keyword evidence="2" id="KW-0472">Membrane</keyword>
<keyword evidence="4" id="KW-1185">Reference proteome</keyword>
<feature type="transmembrane region" description="Helical" evidence="2">
    <location>
        <begin position="173"/>
        <end position="190"/>
    </location>
</feature>
<dbReference type="PANTHER" id="PTHR31965">
    <property type="entry name" value="TRANSMEMBRANE PROTEIN 42"/>
    <property type="match status" value="1"/>
</dbReference>
<feature type="compositionally biased region" description="Pro residues" evidence="1">
    <location>
        <begin position="1"/>
        <end position="11"/>
    </location>
</feature>
<sequence>MPPATAPPRGPGGPGGRGSPGGPGGPGGHARSSGPAGAAAAAGPLAAAAVSGVLAALASVFSKLASNSAPASGGVVYSTLCRAVVPAAAAAAACSGSAAADAAALDDYNRIAAVVRVACVACVLLSNAAMWKTFTSALSRADASIHVTVINSAANMIVTGLCGLAVFGEPVRLQWWVGATLVVVGSILMGRSEHGGDAQQLRPKHE</sequence>
<accession>A0ABR4N633</accession>
<proteinExistence type="predicted"/>
<reference evidence="3 4" key="1">
    <citation type="submission" date="2023-09" db="EMBL/GenBank/DDBJ databases">
        <title>Pangenome analysis of Batrachochytrium dendrobatidis and related Chytrids.</title>
        <authorList>
            <person name="Yacoub M.N."/>
            <person name="Stajich J.E."/>
            <person name="James T.Y."/>
        </authorList>
    </citation>
    <scope>NUCLEOTIDE SEQUENCE [LARGE SCALE GENOMIC DNA]</scope>
    <source>
        <strain evidence="3 4">JEL0888</strain>
    </source>
</reference>
<feature type="transmembrane region" description="Helical" evidence="2">
    <location>
        <begin position="111"/>
        <end position="131"/>
    </location>
</feature>
<evidence type="ECO:0000256" key="2">
    <source>
        <dbReference type="SAM" id="Phobius"/>
    </source>
</evidence>